<gene>
    <name evidence="5" type="ORF">CSSPTR1EN2_LOCUS7937</name>
</gene>
<protein>
    <recommendedName>
        <fullName evidence="4">Leucine-rich repeat-containing N-terminal plant-type domain-containing protein</fullName>
    </recommendedName>
</protein>
<keyword evidence="6" id="KW-1185">Reference proteome</keyword>
<dbReference type="SUPFAM" id="SSF52058">
    <property type="entry name" value="L domain-like"/>
    <property type="match status" value="1"/>
</dbReference>
<evidence type="ECO:0000313" key="6">
    <source>
        <dbReference type="Proteomes" id="UP001497512"/>
    </source>
</evidence>
<evidence type="ECO:0000256" key="2">
    <source>
        <dbReference type="ARBA" id="ARBA00022614"/>
    </source>
</evidence>
<dbReference type="PANTHER" id="PTHR48059:SF30">
    <property type="entry name" value="OS06G0587000 PROTEIN"/>
    <property type="match status" value="1"/>
</dbReference>
<keyword evidence="3" id="KW-0677">Repeat</keyword>
<organism evidence="5 6">
    <name type="scientific">Sphagnum troendelagicum</name>
    <dbReference type="NCBI Taxonomy" id="128251"/>
    <lineage>
        <taxon>Eukaryota</taxon>
        <taxon>Viridiplantae</taxon>
        <taxon>Streptophyta</taxon>
        <taxon>Embryophyta</taxon>
        <taxon>Bryophyta</taxon>
        <taxon>Sphagnophytina</taxon>
        <taxon>Sphagnopsida</taxon>
        <taxon>Sphagnales</taxon>
        <taxon>Sphagnaceae</taxon>
        <taxon>Sphagnum</taxon>
    </lineage>
</organism>
<dbReference type="Proteomes" id="UP001497512">
    <property type="component" value="Chromosome 15"/>
</dbReference>
<dbReference type="Gene3D" id="3.80.10.10">
    <property type="entry name" value="Ribonuclease Inhibitor"/>
    <property type="match status" value="1"/>
</dbReference>
<dbReference type="EMBL" id="OZ019907">
    <property type="protein sequence ID" value="CAK9205615.1"/>
    <property type="molecule type" value="Genomic_DNA"/>
</dbReference>
<sequence>MAASSNARSCGNIKSKAAAGRKDSVTAAPYATSLLLPLLFVIALLCVQSTVHANATCNAGDMAALLQFKSELVDQFNLLSDWNSTNPNCCTWTEQYMGTAVTCNSQGRVTSLILSGRVATSNGNTATLVRNTSNNAAPFAASLGSLTDLQKIEIDFVGFNGVGIPSSWSNLNQLTYLDLTFANLVGGLSSSLVSNWNLLQTLDLQGDGFSGPLPADLCTSQGTTTITSFQINENNFSGPIPPCLSKFSSSAFQPGNTGLCGAPLPACT</sequence>
<proteinExistence type="predicted"/>
<evidence type="ECO:0000256" key="3">
    <source>
        <dbReference type="ARBA" id="ARBA00022737"/>
    </source>
</evidence>
<evidence type="ECO:0000259" key="4">
    <source>
        <dbReference type="Pfam" id="PF08263"/>
    </source>
</evidence>
<name>A0ABP0TYF9_9BRYO</name>
<dbReference type="InterPro" id="IPR032675">
    <property type="entry name" value="LRR_dom_sf"/>
</dbReference>
<reference evidence="5" key="1">
    <citation type="submission" date="2024-02" db="EMBL/GenBank/DDBJ databases">
        <authorList>
            <consortium name="ELIXIR-Norway"/>
            <consortium name="Elixir Norway"/>
        </authorList>
    </citation>
    <scope>NUCLEOTIDE SEQUENCE</scope>
</reference>
<feature type="domain" description="Leucine-rich repeat-containing N-terminal plant-type" evidence="4">
    <location>
        <begin position="60"/>
        <end position="93"/>
    </location>
</feature>
<comment type="subcellular location">
    <subcellularLocation>
        <location evidence="1">Cell envelope</location>
    </subcellularLocation>
</comment>
<keyword evidence="2" id="KW-0433">Leucine-rich repeat</keyword>
<evidence type="ECO:0000313" key="5">
    <source>
        <dbReference type="EMBL" id="CAK9205615.1"/>
    </source>
</evidence>
<dbReference type="InterPro" id="IPR051848">
    <property type="entry name" value="PGIP"/>
</dbReference>
<dbReference type="Pfam" id="PF08263">
    <property type="entry name" value="LRRNT_2"/>
    <property type="match status" value="1"/>
</dbReference>
<accession>A0ABP0TYF9</accession>
<evidence type="ECO:0000256" key="1">
    <source>
        <dbReference type="ARBA" id="ARBA00004196"/>
    </source>
</evidence>
<dbReference type="InterPro" id="IPR013210">
    <property type="entry name" value="LRR_N_plant-typ"/>
</dbReference>
<dbReference type="PANTHER" id="PTHR48059">
    <property type="entry name" value="POLYGALACTURONASE INHIBITOR 1"/>
    <property type="match status" value="1"/>
</dbReference>